<evidence type="ECO:0000313" key="1">
    <source>
        <dbReference type="EMBL" id="TFW17589.1"/>
    </source>
</evidence>
<gene>
    <name evidence="1" type="ORF">E4L96_14215</name>
</gene>
<name>A0A4Y9SBF7_9BURK</name>
<proteinExistence type="predicted"/>
<dbReference type="Gene3D" id="3.20.20.70">
    <property type="entry name" value="Aldolase class I"/>
    <property type="match status" value="1"/>
</dbReference>
<dbReference type="SUPFAM" id="SSF51569">
    <property type="entry name" value="Aldolase"/>
    <property type="match status" value="1"/>
</dbReference>
<evidence type="ECO:0000313" key="2">
    <source>
        <dbReference type="Proteomes" id="UP000298438"/>
    </source>
</evidence>
<dbReference type="Proteomes" id="UP000298438">
    <property type="component" value="Unassembled WGS sequence"/>
</dbReference>
<keyword evidence="2" id="KW-1185">Reference proteome</keyword>
<dbReference type="OrthoDB" id="8744124at2"/>
<comment type="caution">
    <text evidence="1">The sequence shown here is derived from an EMBL/GenBank/DDBJ whole genome shotgun (WGS) entry which is preliminary data.</text>
</comment>
<protein>
    <submittedName>
        <fullName evidence="1">Homocitrate synthase</fullName>
    </submittedName>
</protein>
<dbReference type="EMBL" id="SPVF01000180">
    <property type="protein sequence ID" value="TFW17589.1"/>
    <property type="molecule type" value="Genomic_DNA"/>
</dbReference>
<sequence>MPAGPSSHRARHEPRWHRCAPMATATASRRRLRGCSNTSPTSDFPTAERMTMTDRRAAFNAQLDAAATTLARLQQLNPMLIDVSLREPCFSSYLGHTLEQKLQILPLVDGFGFKNKIVATFDYQDPLHEEVEDQFLAWLNQHQYDLTGALAGSQVGKFGPEGVFVPDVSMQKVVRYGVPNTLHEIYLLPAGQPFDVVAERVRASLAWLRANMTGDGGGAPRIYMNVVDLADAFFKTPQLAYDMLMLLAEENVTGLSFEDDRGTYFPFQIGAVVRAAKAVLREGQQVLFHCHAGNGMENASAIEALLAGADGYWGGMEKESSTIGHASLGELIANLVRAGNANMAQYQLDQLLPVAHAMHEINHNEPTPRTWPIAGTDAYREMLISFRQVPDRFMDLPPEKIGGSYTYRIAPTGSDVDAITGRVAELLGTTISATVANKMILLMRTDLLNGVRMSYDDTASLRQLLHRAQTRLRMPLSEV</sequence>
<organism evidence="1 2">
    <name type="scientific">Zemynaea arenosa</name>
    <dbReference type="NCBI Taxonomy" id="2561931"/>
    <lineage>
        <taxon>Bacteria</taxon>
        <taxon>Pseudomonadati</taxon>
        <taxon>Pseudomonadota</taxon>
        <taxon>Betaproteobacteria</taxon>
        <taxon>Burkholderiales</taxon>
        <taxon>Oxalobacteraceae</taxon>
        <taxon>Telluria group</taxon>
        <taxon>Zemynaea</taxon>
    </lineage>
</organism>
<accession>A0A4Y9SBF7</accession>
<reference evidence="1 2" key="1">
    <citation type="submission" date="2019-03" db="EMBL/GenBank/DDBJ databases">
        <title>Draft Genome Sequence of Massilia arenosa sp. nov., a Novel Massilia Species Isolated from a Sandy-loam Maize Soil.</title>
        <authorList>
            <person name="Raths R."/>
            <person name="Peta V."/>
            <person name="Bucking H."/>
        </authorList>
    </citation>
    <scope>NUCLEOTIDE SEQUENCE [LARGE SCALE GENOMIC DNA]</scope>
    <source>
        <strain evidence="1 2">MC02</strain>
    </source>
</reference>
<dbReference type="InterPro" id="IPR013785">
    <property type="entry name" value="Aldolase_TIM"/>
</dbReference>
<dbReference type="AlphaFoldDB" id="A0A4Y9SBF7"/>